<sequence length="1209" mass="131849">MENKAKKQRFAFVVEVVARSSISFFVALFSHSFHLFCFYAILALLHQSAAVAQHAPPPPPAAYHQQQIEVAPAQHTAGGIGTPMPVAVDEYLPESDEQSTGRLNQFQGFYTPRPLPAGAQFTFASVWASWSAWSFCSGGVQMRVRACNTVRGFSCLGPNREVQPCEELRFHPSSGHKQRFRESVVTPEPAVEDEATNIYRANDPWAEDRQEAMRQLSSRNREQAVRTTNLPSGDDQMPAQSEQTQQNAVSTVANLGEPVNVKQGGTLKQIKDSIQMAQQQYWALSGQHGHMGTVEWGGTKNQEKQQNAKKKQQQSYNSEDNISSKALSTKIESLTPMERDNLAKQLVNIEDRLQKTERKLKQNEQKLPAPTTLANSIATATVSTATPSPFTTVVTKAEKTVEDITREWWKENKEEKHGAEQQRKPGRQPLHSDGGQKAVVEELTESAEFVAASAEEMPSNGAMSSRKSLPNSKSGTKIVSSSEIGGSAQSTAVGTPARNSAVAAPSDATSSSSAKTASASALMIMAKNRKRPEPPTIAPSAPQTDKIGSVTPTVVPPVVPMMPRYQQAERNLTGRPLGRLDARQRTIVAVMEQHKRKQFRKEGDMAATTNAAAEVPSLPQQMPKPQQKPPESMPNSKNRDGSRRSSADQLSMDTAQALEWMLANMTKSVEVVRHQSAKGGSSKKLLGMANSDDNGAETEEEDRDRGDKHGATAADEAPKHRPSVVFPSKQFAKLRNPSGGTSAAIVVRPALAGAKSHGADAGGDQFVMATAQRQPQQQNARNGHLNLNSRAFAPGKPLRIGPGWDEESAGEEETDEQKVGDEDDADAERDSAATSTAKALERHRKRIITELARAQSVVEKQRTSGEKQQKEKQAAASPISMEREIGRLRAELRTMEQQMGQMQGKGGQRLQNVPGEQPQKQKKKEEQEEMRSKSNSEMMESSTKMSSAAGVAHNQQQATIPASSQFHSGSGTAARSNSGKKSENSSAKMDGKEEEEDYGEEENGDDEEDEQRTGNANRNGANGPKSALSTEKFSRGQSKGQQNAKENNGTGTNYEIGPVRIGEAMGVQSATVTSIKTTTKTLERSNSRNIGNEVTTNVENENSVWTMDGMDSRQGDKAQWTDWGPWGECICGKQMRSRVCHYEQHSNGCSGRSYEVRQCAAASSSHCPTTRPPVPPSRRNTGDTAAAAPPMAQSNGIIRLRHLFWRRSK</sequence>
<feature type="compositionally biased region" description="Basic and acidic residues" evidence="2">
    <location>
        <begin position="923"/>
        <end position="934"/>
    </location>
</feature>
<dbReference type="PROSITE" id="PS50092">
    <property type="entry name" value="TSP1"/>
    <property type="match status" value="2"/>
</dbReference>
<accession>A0ABD2LTY5</accession>
<feature type="region of interest" description="Disordered" evidence="2">
    <location>
        <begin position="454"/>
        <end position="555"/>
    </location>
</feature>
<feature type="region of interest" description="Disordered" evidence="2">
    <location>
        <begin position="673"/>
        <end position="721"/>
    </location>
</feature>
<proteinExistence type="predicted"/>
<organism evidence="4 5">
    <name type="scientific">Heterodera trifolii</name>
    <dbReference type="NCBI Taxonomy" id="157864"/>
    <lineage>
        <taxon>Eukaryota</taxon>
        <taxon>Metazoa</taxon>
        <taxon>Ecdysozoa</taxon>
        <taxon>Nematoda</taxon>
        <taxon>Chromadorea</taxon>
        <taxon>Rhabditida</taxon>
        <taxon>Tylenchina</taxon>
        <taxon>Tylenchomorpha</taxon>
        <taxon>Tylenchoidea</taxon>
        <taxon>Heteroderidae</taxon>
        <taxon>Heteroderinae</taxon>
        <taxon>Heterodera</taxon>
    </lineage>
</organism>
<feature type="region of interest" description="Disordered" evidence="2">
    <location>
        <begin position="1164"/>
        <end position="1193"/>
    </location>
</feature>
<feature type="compositionally biased region" description="Low complexity" evidence="2">
    <location>
        <begin position="616"/>
        <end position="625"/>
    </location>
</feature>
<name>A0ABD2LTY5_9BILA</name>
<feature type="compositionally biased region" description="Polar residues" evidence="2">
    <location>
        <begin position="315"/>
        <end position="324"/>
    </location>
</feature>
<feature type="compositionally biased region" description="Low complexity" evidence="2">
    <location>
        <begin position="500"/>
        <end position="521"/>
    </location>
</feature>
<dbReference type="Proteomes" id="UP001620626">
    <property type="component" value="Unassembled WGS sequence"/>
</dbReference>
<feature type="compositionally biased region" description="Basic and acidic residues" evidence="2">
    <location>
        <begin position="881"/>
        <end position="894"/>
    </location>
</feature>
<evidence type="ECO:0000313" key="4">
    <source>
        <dbReference type="EMBL" id="KAL3118681.1"/>
    </source>
</evidence>
<feature type="compositionally biased region" description="Acidic residues" evidence="2">
    <location>
        <begin position="992"/>
        <end position="1010"/>
    </location>
</feature>
<feature type="compositionally biased region" description="Polar residues" evidence="2">
    <location>
        <begin position="953"/>
        <end position="987"/>
    </location>
</feature>
<feature type="compositionally biased region" description="Polar residues" evidence="2">
    <location>
        <begin position="238"/>
        <end position="248"/>
    </location>
</feature>
<dbReference type="InterPro" id="IPR036383">
    <property type="entry name" value="TSP1_rpt_sf"/>
</dbReference>
<feature type="region of interest" description="Disordered" evidence="2">
    <location>
        <begin position="203"/>
        <end position="248"/>
    </location>
</feature>
<feature type="region of interest" description="Disordered" evidence="2">
    <location>
        <begin position="410"/>
        <end position="436"/>
    </location>
</feature>
<reference evidence="4 5" key="1">
    <citation type="submission" date="2024-10" db="EMBL/GenBank/DDBJ databases">
        <authorList>
            <person name="Kim D."/>
        </authorList>
    </citation>
    <scope>NUCLEOTIDE SEQUENCE [LARGE SCALE GENOMIC DNA]</scope>
    <source>
        <strain evidence="4">BH-2024</strain>
    </source>
</reference>
<comment type="caution">
    <text evidence="4">The sequence shown here is derived from an EMBL/GenBank/DDBJ whole genome shotgun (WGS) entry which is preliminary data.</text>
</comment>
<feature type="compositionally biased region" description="Polar residues" evidence="2">
    <location>
        <begin position="1027"/>
        <end position="1053"/>
    </location>
</feature>
<protein>
    <submittedName>
        <fullName evidence="4">Uncharacterized protein</fullName>
    </submittedName>
</protein>
<dbReference type="Gene3D" id="2.20.100.10">
    <property type="entry name" value="Thrombospondin type-1 (TSP1) repeat"/>
    <property type="match status" value="1"/>
</dbReference>
<evidence type="ECO:0000313" key="5">
    <source>
        <dbReference type="Proteomes" id="UP001620626"/>
    </source>
</evidence>
<feature type="compositionally biased region" description="Polar residues" evidence="2">
    <location>
        <begin position="461"/>
        <end position="493"/>
    </location>
</feature>
<keyword evidence="3" id="KW-0812">Transmembrane</keyword>
<feature type="region of interest" description="Disordered" evidence="2">
    <location>
        <begin position="787"/>
        <end position="841"/>
    </location>
</feature>
<evidence type="ECO:0000256" key="3">
    <source>
        <dbReference type="SAM" id="Phobius"/>
    </source>
</evidence>
<feature type="compositionally biased region" description="Acidic residues" evidence="2">
    <location>
        <begin position="804"/>
        <end position="827"/>
    </location>
</feature>
<dbReference type="InterPro" id="IPR000884">
    <property type="entry name" value="TSP1_rpt"/>
</dbReference>
<feature type="region of interest" description="Disordered" evidence="2">
    <location>
        <begin position="853"/>
        <end position="1056"/>
    </location>
</feature>
<dbReference type="SMART" id="SM00209">
    <property type="entry name" value="TSP1"/>
    <property type="match status" value="2"/>
</dbReference>
<feature type="compositionally biased region" description="Basic and acidic residues" evidence="2">
    <location>
        <begin position="859"/>
        <end position="873"/>
    </location>
</feature>
<feature type="compositionally biased region" description="Low complexity" evidence="2">
    <location>
        <begin position="1014"/>
        <end position="1023"/>
    </location>
</feature>
<keyword evidence="1" id="KW-0175">Coiled coil</keyword>
<keyword evidence="3" id="KW-0472">Membrane</keyword>
<gene>
    <name evidence="4" type="ORF">niasHT_006509</name>
</gene>
<feature type="compositionally biased region" description="Basic and acidic residues" evidence="2">
    <location>
        <begin position="410"/>
        <end position="423"/>
    </location>
</feature>
<dbReference type="EMBL" id="JBICBT010000269">
    <property type="protein sequence ID" value="KAL3118681.1"/>
    <property type="molecule type" value="Genomic_DNA"/>
</dbReference>
<feature type="transmembrane region" description="Helical" evidence="3">
    <location>
        <begin position="21"/>
        <end position="45"/>
    </location>
</feature>
<evidence type="ECO:0000256" key="1">
    <source>
        <dbReference type="SAM" id="Coils"/>
    </source>
</evidence>
<feature type="region of interest" description="Disordered" evidence="2">
    <location>
        <begin position="292"/>
        <end position="324"/>
    </location>
</feature>
<dbReference type="Pfam" id="PF00090">
    <property type="entry name" value="TSP_1"/>
    <property type="match status" value="2"/>
</dbReference>
<feature type="region of interest" description="Disordered" evidence="2">
    <location>
        <begin position="595"/>
        <end position="650"/>
    </location>
</feature>
<evidence type="ECO:0000256" key="2">
    <source>
        <dbReference type="SAM" id="MobiDB-lite"/>
    </source>
</evidence>
<keyword evidence="5" id="KW-1185">Reference proteome</keyword>
<dbReference type="AlphaFoldDB" id="A0ABD2LTY5"/>
<feature type="compositionally biased region" description="Low complexity" evidence="2">
    <location>
        <begin position="935"/>
        <end position="947"/>
    </location>
</feature>
<feature type="compositionally biased region" description="Basic and acidic residues" evidence="2">
    <location>
        <begin position="637"/>
        <end position="646"/>
    </location>
</feature>
<feature type="coiled-coil region" evidence="1">
    <location>
        <begin position="339"/>
        <end position="366"/>
    </location>
</feature>
<keyword evidence="3" id="KW-1133">Transmembrane helix</keyword>
<dbReference type="SUPFAM" id="SSF82895">
    <property type="entry name" value="TSP-1 type 1 repeat"/>
    <property type="match status" value="1"/>
</dbReference>